<dbReference type="PANTHER" id="PTHR15069:SF1">
    <property type="entry name" value="PROTEASOME ASSEMBLY CHAPERONE 1"/>
    <property type="match status" value="1"/>
</dbReference>
<dbReference type="InterPro" id="IPR016565">
    <property type="entry name" value="Proteasome_assmbl_chp_1"/>
</dbReference>
<gene>
    <name evidence="4" type="ORF">FSP39_010216</name>
</gene>
<dbReference type="GO" id="GO:0005783">
    <property type="term" value="C:endoplasmic reticulum"/>
    <property type="evidence" value="ECO:0007669"/>
    <property type="project" value="InterPro"/>
</dbReference>
<keyword evidence="5" id="KW-1185">Reference proteome</keyword>
<dbReference type="PANTHER" id="PTHR15069">
    <property type="entry name" value="PROTEASOME ASSEMBLY CHAPERONE 1"/>
    <property type="match status" value="1"/>
</dbReference>
<dbReference type="GO" id="GO:0070628">
    <property type="term" value="F:proteasome binding"/>
    <property type="evidence" value="ECO:0007669"/>
    <property type="project" value="TreeGrafter"/>
</dbReference>
<proteinExistence type="inferred from homology"/>
<evidence type="ECO:0000256" key="2">
    <source>
        <dbReference type="ARBA" id="ARBA00019180"/>
    </source>
</evidence>
<accession>A0AA89C0E8</accession>
<dbReference type="AlphaFoldDB" id="A0AA89C0E8"/>
<comment type="caution">
    <text evidence="4">The sequence shown here is derived from an EMBL/GenBank/DDBJ whole genome shotgun (WGS) entry which is preliminary data.</text>
</comment>
<reference evidence="4" key="1">
    <citation type="submission" date="2019-08" db="EMBL/GenBank/DDBJ databases">
        <title>The improved chromosome-level genome for the pearl oyster Pinctada fucata martensii using PacBio sequencing and Hi-C.</title>
        <authorList>
            <person name="Zheng Z."/>
        </authorList>
    </citation>
    <scope>NUCLEOTIDE SEQUENCE</scope>
    <source>
        <strain evidence="4">ZZ-2019</strain>
        <tissue evidence="4">Adductor muscle</tissue>
    </source>
</reference>
<evidence type="ECO:0000256" key="1">
    <source>
        <dbReference type="ARBA" id="ARBA00005261"/>
    </source>
</evidence>
<dbReference type="GO" id="GO:0080129">
    <property type="term" value="P:proteasome core complex assembly"/>
    <property type="evidence" value="ECO:0007669"/>
    <property type="project" value="TreeGrafter"/>
</dbReference>
<dbReference type="EMBL" id="VSWD01000007">
    <property type="protein sequence ID" value="KAK3097497.1"/>
    <property type="molecule type" value="Genomic_DNA"/>
</dbReference>
<name>A0AA89C0E8_PINIB</name>
<dbReference type="Proteomes" id="UP001186944">
    <property type="component" value="Unassembled WGS sequence"/>
</dbReference>
<protein>
    <recommendedName>
        <fullName evidence="2">Proteasome assembly chaperone 1</fullName>
    </recommendedName>
</protein>
<comment type="similarity">
    <text evidence="1">Belongs to the PSMG1 family.</text>
</comment>
<dbReference type="Pfam" id="PF16094">
    <property type="entry name" value="PAC1"/>
    <property type="match status" value="1"/>
</dbReference>
<evidence type="ECO:0000313" key="4">
    <source>
        <dbReference type="EMBL" id="KAK3097497.1"/>
    </source>
</evidence>
<evidence type="ECO:0000313" key="5">
    <source>
        <dbReference type="Proteomes" id="UP001186944"/>
    </source>
</evidence>
<organism evidence="4 5">
    <name type="scientific">Pinctada imbricata</name>
    <name type="common">Atlantic pearl-oyster</name>
    <name type="synonym">Pinctada martensii</name>
    <dbReference type="NCBI Taxonomy" id="66713"/>
    <lineage>
        <taxon>Eukaryota</taxon>
        <taxon>Metazoa</taxon>
        <taxon>Spiralia</taxon>
        <taxon>Lophotrochozoa</taxon>
        <taxon>Mollusca</taxon>
        <taxon>Bivalvia</taxon>
        <taxon>Autobranchia</taxon>
        <taxon>Pteriomorphia</taxon>
        <taxon>Pterioida</taxon>
        <taxon>Pterioidea</taxon>
        <taxon>Pteriidae</taxon>
        <taxon>Pinctada</taxon>
    </lineage>
</organism>
<sequence>MATFFGEILPVRSRAVDDDEEDEDYESQACPMTVRWSPAAKASMSERKDQKMECLVFVMAIGPAATGFSQTYITHTNYEILGAVFGGMNDGDINSIQQTSPADKCCYIYRNKEDPTVFVCQCNLTVLPENSFSFVSQLFPCFDFDHATISILCTASTSEYKGEKPISDMNPPFLRALKTTKVIATPTCPYLEQPNMISGLPAQVMAECQMHNIKATMYICFADTIFLDSLTMRAFIPVLQTTPIKDIIQKNPKCNEMMRTLVDLHSQHNTLYL</sequence>
<keyword evidence="3" id="KW-0143">Chaperone</keyword>
<evidence type="ECO:0000256" key="3">
    <source>
        <dbReference type="ARBA" id="ARBA00023186"/>
    </source>
</evidence>